<dbReference type="Proteomes" id="UP000526734">
    <property type="component" value="Unassembled WGS sequence"/>
</dbReference>
<keyword evidence="1" id="KW-0472">Membrane</keyword>
<reference evidence="2 3" key="1">
    <citation type="submission" date="2020-08" db="EMBL/GenBank/DDBJ databases">
        <title>Amycolatopsis sp. nov. DR6-1 isolated from Dendrobium heterocarpum.</title>
        <authorList>
            <person name="Tedsree N."/>
            <person name="Kuncharoen N."/>
            <person name="Likhitwitayawuid K."/>
            <person name="Tanasupawat S."/>
        </authorList>
    </citation>
    <scope>NUCLEOTIDE SEQUENCE [LARGE SCALE GENOMIC DNA]</scope>
    <source>
        <strain evidence="2 3">DR6-1</strain>
    </source>
</reference>
<organism evidence="2 3">
    <name type="scientific">Amycolatopsis dendrobii</name>
    <dbReference type="NCBI Taxonomy" id="2760662"/>
    <lineage>
        <taxon>Bacteria</taxon>
        <taxon>Bacillati</taxon>
        <taxon>Actinomycetota</taxon>
        <taxon>Actinomycetes</taxon>
        <taxon>Pseudonocardiales</taxon>
        <taxon>Pseudonocardiaceae</taxon>
        <taxon>Amycolatopsis</taxon>
    </lineage>
</organism>
<proteinExistence type="predicted"/>
<feature type="transmembrane region" description="Helical" evidence="1">
    <location>
        <begin position="37"/>
        <end position="62"/>
    </location>
</feature>
<dbReference type="AlphaFoldDB" id="A0A7W3Z8P1"/>
<dbReference type="EMBL" id="JACGZW010000001">
    <property type="protein sequence ID" value="MBB1151663.1"/>
    <property type="molecule type" value="Genomic_DNA"/>
</dbReference>
<keyword evidence="1" id="KW-1133">Transmembrane helix</keyword>
<evidence type="ECO:0000256" key="1">
    <source>
        <dbReference type="SAM" id="Phobius"/>
    </source>
</evidence>
<keyword evidence="1" id="KW-0812">Transmembrane</keyword>
<keyword evidence="3" id="KW-1185">Reference proteome</keyword>
<comment type="caution">
    <text evidence="2">The sequence shown here is derived from an EMBL/GenBank/DDBJ whole genome shotgun (WGS) entry which is preliminary data.</text>
</comment>
<feature type="transmembrane region" description="Helical" evidence="1">
    <location>
        <begin position="134"/>
        <end position="153"/>
    </location>
</feature>
<sequence>MTPRTAAAAPFAVLGLGCAIAGGLASAVIAPHPTPHGAWAVAYLVLVGGIAQLGLGIGQALLAPEPPASRLVFAQIAAWNLGNAAVLGGTLSDTTPLADIGGALLAVGLARLVLGVRGDSPDGRRRWVRHGFQALVVLLLVSIPAGLVLARIGPA</sequence>
<dbReference type="PROSITE" id="PS51257">
    <property type="entry name" value="PROKAR_LIPOPROTEIN"/>
    <property type="match status" value="1"/>
</dbReference>
<gene>
    <name evidence="2" type="ORF">H4281_00810</name>
</gene>
<name>A0A7W3Z8P1_9PSEU</name>
<dbReference type="RefSeq" id="WP_182888908.1">
    <property type="nucleotide sequence ID" value="NZ_JACGZW010000001.1"/>
</dbReference>
<accession>A0A7W3Z8P1</accession>
<evidence type="ECO:0000313" key="3">
    <source>
        <dbReference type="Proteomes" id="UP000526734"/>
    </source>
</evidence>
<evidence type="ECO:0000313" key="2">
    <source>
        <dbReference type="EMBL" id="MBB1151663.1"/>
    </source>
</evidence>
<protein>
    <submittedName>
        <fullName evidence="2">Uncharacterized protein</fullName>
    </submittedName>
</protein>